<dbReference type="SMART" id="SM00138">
    <property type="entry name" value="MeTrc"/>
    <property type="match status" value="1"/>
</dbReference>
<proteinExistence type="predicted"/>
<dbReference type="Gene3D" id="3.40.50.150">
    <property type="entry name" value="Vaccinia Virus protein VP39"/>
    <property type="match status" value="1"/>
</dbReference>
<dbReference type="PANTHER" id="PTHR24422">
    <property type="entry name" value="CHEMOTAXIS PROTEIN METHYLTRANSFERASE"/>
    <property type="match status" value="1"/>
</dbReference>
<dbReference type="GO" id="GO:0008983">
    <property type="term" value="F:protein-glutamate O-methyltransferase activity"/>
    <property type="evidence" value="ECO:0007669"/>
    <property type="project" value="UniProtKB-EC"/>
</dbReference>
<dbReference type="InterPro" id="IPR029063">
    <property type="entry name" value="SAM-dependent_MTases_sf"/>
</dbReference>
<dbReference type="STRING" id="1297742.A176_002139"/>
<evidence type="ECO:0000313" key="8">
    <source>
        <dbReference type="Proteomes" id="UP000009026"/>
    </source>
</evidence>
<keyword evidence="8" id="KW-1185">Reference proteome</keyword>
<evidence type="ECO:0000256" key="2">
    <source>
        <dbReference type="ARBA" id="ARBA00012534"/>
    </source>
</evidence>
<dbReference type="PRINTS" id="PR00996">
    <property type="entry name" value="CHERMTFRASE"/>
</dbReference>
<evidence type="ECO:0000256" key="1">
    <source>
        <dbReference type="ARBA" id="ARBA00001541"/>
    </source>
</evidence>
<dbReference type="Pfam" id="PF03705">
    <property type="entry name" value="CheR_N"/>
    <property type="match status" value="1"/>
</dbReference>
<dbReference type="InterPro" id="IPR026024">
    <property type="entry name" value="Chemotaxis_MeTrfase_CheR"/>
</dbReference>
<evidence type="ECO:0000259" key="6">
    <source>
        <dbReference type="PROSITE" id="PS50123"/>
    </source>
</evidence>
<dbReference type="SUPFAM" id="SSF47757">
    <property type="entry name" value="Chemotaxis receptor methyltransferase CheR, N-terminal domain"/>
    <property type="match status" value="1"/>
</dbReference>
<accession>A0A0H4XBE3</accession>
<dbReference type="SUPFAM" id="SSF53335">
    <property type="entry name" value="S-adenosyl-L-methionine-dependent methyltransferases"/>
    <property type="match status" value="1"/>
</dbReference>
<dbReference type="Proteomes" id="UP000009026">
    <property type="component" value="Chromosome"/>
</dbReference>
<dbReference type="Pfam" id="PF01739">
    <property type="entry name" value="CheR"/>
    <property type="match status" value="1"/>
</dbReference>
<dbReference type="InterPro" id="IPR000780">
    <property type="entry name" value="CheR_MeTrfase"/>
</dbReference>
<keyword evidence="4 7" id="KW-0808">Transferase</keyword>
<evidence type="ECO:0000256" key="3">
    <source>
        <dbReference type="ARBA" id="ARBA00022603"/>
    </source>
</evidence>
<dbReference type="Gene3D" id="1.10.155.10">
    <property type="entry name" value="Chemotaxis receptor methyltransferase CheR, N-terminal domain"/>
    <property type="match status" value="1"/>
</dbReference>
<keyword evidence="3 7" id="KW-0489">Methyltransferase</keyword>
<feature type="domain" description="CheR-type methyltransferase" evidence="6">
    <location>
        <begin position="10"/>
        <end position="270"/>
    </location>
</feature>
<organism evidence="7 8">
    <name type="scientific">Pseudomyxococcus hansupus</name>
    <dbReference type="NCBI Taxonomy" id="1297742"/>
    <lineage>
        <taxon>Bacteria</taxon>
        <taxon>Pseudomonadati</taxon>
        <taxon>Myxococcota</taxon>
        <taxon>Myxococcia</taxon>
        <taxon>Myxococcales</taxon>
        <taxon>Cystobacterineae</taxon>
        <taxon>Myxococcaceae</taxon>
        <taxon>Pseudomyxococcus</taxon>
    </lineage>
</organism>
<evidence type="ECO:0000256" key="5">
    <source>
        <dbReference type="ARBA" id="ARBA00022691"/>
    </source>
</evidence>
<dbReference type="PROSITE" id="PS50123">
    <property type="entry name" value="CHER"/>
    <property type="match status" value="1"/>
</dbReference>
<dbReference type="PATRIC" id="fig|1297742.4.peg.2163"/>
<dbReference type="CDD" id="cd02440">
    <property type="entry name" value="AdoMet_MTases"/>
    <property type="match status" value="1"/>
</dbReference>
<evidence type="ECO:0000313" key="7">
    <source>
        <dbReference type="EMBL" id="AKQ65227.1"/>
    </source>
</evidence>
<dbReference type="PANTHER" id="PTHR24422:SF10">
    <property type="entry name" value="CHEMOTAXIS PROTEIN METHYLTRANSFERASE 2"/>
    <property type="match status" value="1"/>
</dbReference>
<protein>
    <recommendedName>
        <fullName evidence="2">protein-glutamate O-methyltransferase</fullName>
        <ecNumber evidence="2">2.1.1.80</ecNumber>
    </recommendedName>
</protein>
<sequence length="302" mass="34889">MARFDDGRPEMSVEEFRLLRDHVYSHCGILMHEDMKFVMERRLWPRLELLGLPDYGAYHRYLRYDANRSAELEAAVESLTTHETYFFREPMQLQSFTDELLPALQKRNARLKRLRVWSAGCSSGEEAYTLAMILKDSGRFSDWDVEVHGTDISRRVLALARRAEYGPSALRATSRELQERHFAQLAPNRFGVRDDVRAWVSFGHLNLLDEAGSQLVPRMDVVFCRNVLIYFDLAARQKFLRIVRDRLVPGGYLLLGHSENLLSLGADFEFVHLRGTWCTGGPSWTTEPSGEHPGCHHRIGHR</sequence>
<dbReference type="InterPro" id="IPR022642">
    <property type="entry name" value="CheR_C"/>
</dbReference>
<comment type="catalytic activity">
    <reaction evidence="1">
        <text>L-glutamyl-[protein] + S-adenosyl-L-methionine = [protein]-L-glutamate 5-O-methyl ester + S-adenosyl-L-homocysteine</text>
        <dbReference type="Rhea" id="RHEA:24452"/>
        <dbReference type="Rhea" id="RHEA-COMP:10208"/>
        <dbReference type="Rhea" id="RHEA-COMP:10311"/>
        <dbReference type="ChEBI" id="CHEBI:29973"/>
        <dbReference type="ChEBI" id="CHEBI:57856"/>
        <dbReference type="ChEBI" id="CHEBI:59789"/>
        <dbReference type="ChEBI" id="CHEBI:82795"/>
        <dbReference type="EC" id="2.1.1.80"/>
    </reaction>
</comment>
<dbReference type="eggNOG" id="COG1352">
    <property type="taxonomic scope" value="Bacteria"/>
</dbReference>
<dbReference type="InterPro" id="IPR050903">
    <property type="entry name" value="Bact_Chemotaxis_MeTrfase"/>
</dbReference>
<reference evidence="7 8" key="1">
    <citation type="journal article" date="2016" name="PLoS ONE">
        <title>Complete Genome Sequence and Comparative Genomics of a Novel Myxobacterium Myxococcus hansupus.</title>
        <authorList>
            <person name="Sharma G."/>
            <person name="Narwani T."/>
            <person name="Subramanian S."/>
        </authorList>
    </citation>
    <scope>NUCLEOTIDE SEQUENCE [LARGE SCALE GENOMIC DNA]</scope>
    <source>
        <strain evidence="8">mixupus</strain>
    </source>
</reference>
<dbReference type="InterPro" id="IPR036804">
    <property type="entry name" value="CheR_N_sf"/>
</dbReference>
<dbReference type="KEGG" id="mym:A176_002139"/>
<gene>
    <name evidence="7" type="ORF">A176_002139</name>
</gene>
<dbReference type="PIRSF" id="PIRSF000410">
    <property type="entry name" value="CheR"/>
    <property type="match status" value="1"/>
</dbReference>
<dbReference type="InterPro" id="IPR022641">
    <property type="entry name" value="CheR_N"/>
</dbReference>
<evidence type="ECO:0000256" key="4">
    <source>
        <dbReference type="ARBA" id="ARBA00022679"/>
    </source>
</evidence>
<dbReference type="EMBL" id="CP012109">
    <property type="protein sequence ID" value="AKQ65227.1"/>
    <property type="molecule type" value="Genomic_DNA"/>
</dbReference>
<dbReference type="GO" id="GO:0032259">
    <property type="term" value="P:methylation"/>
    <property type="evidence" value="ECO:0007669"/>
    <property type="project" value="UniProtKB-KW"/>
</dbReference>
<dbReference type="AlphaFoldDB" id="A0A0H4XBE3"/>
<dbReference type="EC" id="2.1.1.80" evidence="2"/>
<keyword evidence="5" id="KW-0949">S-adenosyl-L-methionine</keyword>
<name>A0A0H4XBE3_9BACT</name>